<dbReference type="InterPro" id="IPR013105">
    <property type="entry name" value="TPR_2"/>
</dbReference>
<dbReference type="AlphaFoldDB" id="A0A2I1MAN2"/>
<comment type="caution">
    <text evidence="4">The sequence shown here is derived from an EMBL/GenBank/DDBJ whole genome shotgun (WGS) entry which is preliminary data.</text>
</comment>
<evidence type="ECO:0000256" key="3">
    <source>
        <dbReference type="PROSITE-ProRule" id="PRU00339"/>
    </source>
</evidence>
<evidence type="ECO:0000313" key="5">
    <source>
        <dbReference type="Proteomes" id="UP000234335"/>
    </source>
</evidence>
<keyword evidence="5" id="KW-1185">Reference proteome</keyword>
<dbReference type="PROSITE" id="PS50293">
    <property type="entry name" value="TPR_REGION"/>
    <property type="match status" value="2"/>
</dbReference>
<dbReference type="PROSITE" id="PS50005">
    <property type="entry name" value="TPR"/>
    <property type="match status" value="2"/>
</dbReference>
<dbReference type="InterPro" id="IPR011990">
    <property type="entry name" value="TPR-like_helical_dom_sf"/>
</dbReference>
<dbReference type="Gene3D" id="1.25.40.10">
    <property type="entry name" value="Tetratricopeptide repeat domain"/>
    <property type="match status" value="2"/>
</dbReference>
<dbReference type="Proteomes" id="UP000234335">
    <property type="component" value="Unassembled WGS sequence"/>
</dbReference>
<dbReference type="SMART" id="SM00028">
    <property type="entry name" value="TPR"/>
    <property type="match status" value="2"/>
</dbReference>
<protein>
    <submittedName>
        <fullName evidence="4">Tetratricopeptide repeat protein</fullName>
    </submittedName>
</protein>
<dbReference type="Pfam" id="PF13181">
    <property type="entry name" value="TPR_8"/>
    <property type="match status" value="1"/>
</dbReference>
<dbReference type="InterPro" id="IPR019734">
    <property type="entry name" value="TPR_rpt"/>
</dbReference>
<dbReference type="PANTHER" id="PTHR45586">
    <property type="entry name" value="TPR REPEAT-CONTAINING PROTEIN PA4667"/>
    <property type="match status" value="1"/>
</dbReference>
<dbReference type="PANTHER" id="PTHR45586:SF1">
    <property type="entry name" value="LIPOPOLYSACCHARIDE ASSEMBLY PROTEIN B"/>
    <property type="match status" value="1"/>
</dbReference>
<sequence length="365" mass="42034">MRLDDYFLTFTKNLAYLDLKESSDYPVLEDISLPIYVDDMQSGIMTGTMSERIEIENFIDGMLINIGADREFLYNEEYKAILTQFLDDISKYASSKAIAVADEDLNKALLLLRGGYILNSSDNYNSYLYARFLWPKAYDSDDKYKEDFIRESLDILQNTIVNDENFAISYYELGNIYANLGEYIKARSFYDKALQKTDAPEAENEIRDKLTEINDNAEIEESLYFIGKGDYNNAIKKLTGLLSNKKRADAYYYLGVAYQNIGQYENSIMAFENALDVGAEFRELYNDYAVSLFLNDRQVDALSVIAEGLEKFPQDPRLVYNKIQINLTIGNIGKAKEDIDELLTYDDLTDEIRGNLLIIKDQYKI</sequence>
<evidence type="ECO:0000256" key="2">
    <source>
        <dbReference type="ARBA" id="ARBA00022803"/>
    </source>
</evidence>
<dbReference type="SUPFAM" id="SSF48452">
    <property type="entry name" value="TPR-like"/>
    <property type="match status" value="1"/>
</dbReference>
<feature type="repeat" description="TPR" evidence="3">
    <location>
        <begin position="167"/>
        <end position="200"/>
    </location>
</feature>
<evidence type="ECO:0000313" key="4">
    <source>
        <dbReference type="EMBL" id="PKZ17129.1"/>
    </source>
</evidence>
<accession>A0A2I1MAN2</accession>
<reference evidence="4 5" key="1">
    <citation type="submission" date="2017-12" db="EMBL/GenBank/DDBJ databases">
        <title>Phylogenetic diversity of female urinary microbiome.</title>
        <authorList>
            <person name="Thomas-White K."/>
            <person name="Wolfe A.J."/>
        </authorList>
    </citation>
    <scope>NUCLEOTIDE SEQUENCE [LARGE SCALE GENOMIC DNA]</scope>
    <source>
        <strain evidence="4 5">UMB0119</strain>
    </source>
</reference>
<dbReference type="RefSeq" id="WP_101539298.1">
    <property type="nucleotide sequence ID" value="NZ_PKGS01000001.1"/>
</dbReference>
<proteinExistence type="predicted"/>
<evidence type="ECO:0000256" key="1">
    <source>
        <dbReference type="ARBA" id="ARBA00022737"/>
    </source>
</evidence>
<keyword evidence="2 3" id="KW-0802">TPR repeat</keyword>
<organism evidence="4 5">
    <name type="scientific">Anaerococcus octavius</name>
    <dbReference type="NCBI Taxonomy" id="54007"/>
    <lineage>
        <taxon>Bacteria</taxon>
        <taxon>Bacillati</taxon>
        <taxon>Bacillota</taxon>
        <taxon>Tissierellia</taxon>
        <taxon>Tissierellales</taxon>
        <taxon>Peptoniphilaceae</taxon>
        <taxon>Anaerococcus</taxon>
    </lineage>
</organism>
<gene>
    <name evidence="4" type="ORF">CYJ34_00015</name>
</gene>
<name>A0A2I1MAN2_9FIRM</name>
<dbReference type="EMBL" id="PKGS01000001">
    <property type="protein sequence ID" value="PKZ17129.1"/>
    <property type="molecule type" value="Genomic_DNA"/>
</dbReference>
<keyword evidence="1" id="KW-0677">Repeat</keyword>
<feature type="repeat" description="TPR" evidence="3">
    <location>
        <begin position="248"/>
        <end position="281"/>
    </location>
</feature>
<dbReference type="Pfam" id="PF07719">
    <property type="entry name" value="TPR_2"/>
    <property type="match status" value="1"/>
</dbReference>
<dbReference type="InterPro" id="IPR051012">
    <property type="entry name" value="CellSynth/LPSAsmb/PSIAsmb"/>
</dbReference>